<dbReference type="OrthoDB" id="9775224at2"/>
<dbReference type="PIRSF" id="PIRSF028756">
    <property type="entry name" value="PPK2_prd"/>
    <property type="match status" value="1"/>
</dbReference>
<organism evidence="4 5">
    <name type="scientific">Chamaesiphon minutus (strain ATCC 27169 / PCC 6605)</name>
    <dbReference type="NCBI Taxonomy" id="1173020"/>
    <lineage>
        <taxon>Bacteria</taxon>
        <taxon>Bacillati</taxon>
        <taxon>Cyanobacteriota</taxon>
        <taxon>Cyanophyceae</taxon>
        <taxon>Gomontiellales</taxon>
        <taxon>Chamaesiphonaceae</taxon>
        <taxon>Chamaesiphon</taxon>
    </lineage>
</organism>
<keyword evidence="5" id="KW-1185">Reference proteome</keyword>
<dbReference type="NCBIfam" id="TIGR03709">
    <property type="entry name" value="PPK2_rel_1"/>
    <property type="match status" value="1"/>
</dbReference>
<dbReference type="Proteomes" id="UP000010366">
    <property type="component" value="Plasmid pCHA6605.01"/>
</dbReference>
<reference evidence="4 5" key="1">
    <citation type="submission" date="2012-05" db="EMBL/GenBank/DDBJ databases">
        <title>Noncontiguous Finished plasmid 1 of genome of Chamaesiphon sp. PCC 6605.</title>
        <authorList>
            <consortium name="US DOE Joint Genome Institute"/>
            <person name="Gugger M."/>
            <person name="Coursin T."/>
            <person name="Rippka R."/>
            <person name="Tandeau De Marsac N."/>
            <person name="Huntemann M."/>
            <person name="Wei C.-L."/>
            <person name="Han J."/>
            <person name="Detter J.C."/>
            <person name="Han C."/>
            <person name="Tapia R."/>
            <person name="Chen A."/>
            <person name="Kyrpides N."/>
            <person name="Mavromatis K."/>
            <person name="Markowitz V."/>
            <person name="Szeto E."/>
            <person name="Ivanova N."/>
            <person name="Pagani I."/>
            <person name="Pati A."/>
            <person name="Goodwin L."/>
            <person name="Nordberg H.P."/>
            <person name="Cantor M.N."/>
            <person name="Hua S.X."/>
            <person name="Woyke T."/>
            <person name="Kerfeld C.A."/>
        </authorList>
    </citation>
    <scope>NUCLEOTIDE SEQUENCE [LARGE SCALE GENOMIC DNA]</scope>
    <source>
        <strain evidence="5">ATCC 27169 / PCC 6605</strain>
        <plasmid evidence="5">Plasmid pCHA6605.01</plasmid>
    </source>
</reference>
<dbReference type="InterPro" id="IPR022300">
    <property type="entry name" value="PPK2-rel_1"/>
</dbReference>
<dbReference type="KEGG" id="cmp:Cha6605_6073"/>
<dbReference type="PANTHER" id="PTHR34383:SF3">
    <property type="entry name" value="POLYPHOSPHATE:AMP PHOSPHOTRANSFERASE"/>
    <property type="match status" value="1"/>
</dbReference>
<name>K9UP98_CHAP6</name>
<keyword evidence="1 4" id="KW-0808">Transferase</keyword>
<dbReference type="EMBL" id="CP003601">
    <property type="protein sequence ID" value="AFY96912.1"/>
    <property type="molecule type" value="Genomic_DNA"/>
</dbReference>
<accession>K9UP98</accession>
<evidence type="ECO:0000256" key="2">
    <source>
        <dbReference type="ARBA" id="ARBA00022777"/>
    </source>
</evidence>
<dbReference type="GO" id="GO:0006797">
    <property type="term" value="P:polyphosphate metabolic process"/>
    <property type="evidence" value="ECO:0007669"/>
    <property type="project" value="InterPro"/>
</dbReference>
<evidence type="ECO:0000259" key="3">
    <source>
        <dbReference type="Pfam" id="PF03976"/>
    </source>
</evidence>
<keyword evidence="4" id="KW-0614">Plasmid</keyword>
<evidence type="ECO:0000313" key="5">
    <source>
        <dbReference type="Proteomes" id="UP000010366"/>
    </source>
</evidence>
<keyword evidence="2" id="KW-0418">Kinase</keyword>
<geneLocation type="plasmid" evidence="4 5">
    <name>pCHA6605.01</name>
</geneLocation>
<dbReference type="AlphaFoldDB" id="K9UP98"/>
<evidence type="ECO:0000313" key="4">
    <source>
        <dbReference type="EMBL" id="AFY96912.1"/>
    </source>
</evidence>
<dbReference type="Gene3D" id="3.40.50.300">
    <property type="entry name" value="P-loop containing nucleotide triphosphate hydrolases"/>
    <property type="match status" value="1"/>
</dbReference>
<protein>
    <submittedName>
        <fullName evidence="4">Polyphosphate:nucleotide phosphotransferase, PPK2 family</fullName>
    </submittedName>
</protein>
<dbReference type="PANTHER" id="PTHR34383">
    <property type="entry name" value="POLYPHOSPHATE:AMP PHOSPHOTRANSFERASE-RELATED"/>
    <property type="match status" value="1"/>
</dbReference>
<gene>
    <name evidence="4" type="ORF">Cha6605_6073</name>
</gene>
<dbReference type="eggNOG" id="COG2326">
    <property type="taxonomic scope" value="Bacteria"/>
</dbReference>
<dbReference type="InterPro" id="IPR022488">
    <property type="entry name" value="PPK2-related"/>
</dbReference>
<dbReference type="Pfam" id="PF03976">
    <property type="entry name" value="PPK2"/>
    <property type="match status" value="1"/>
</dbReference>
<evidence type="ECO:0000256" key="1">
    <source>
        <dbReference type="ARBA" id="ARBA00022679"/>
    </source>
</evidence>
<feature type="domain" description="Polyphosphate kinase-2-related" evidence="3">
    <location>
        <begin position="50"/>
        <end position="283"/>
    </location>
</feature>
<sequence>MTKHHSNPDSALKLFDTKSHTEFMRSFMVPPGQKISLAKDYDPDYKAHYLKKSDSESDLQEVIEALAHYQDLLYAQNTYSLLIIFQAMDAAGKDSTIKHVMSGINPQGCQVHSLKAPSTEELNHDYLWRCSKALPERGKIGIFNRSYYEEILITRVHPEIIEQRHLPPSLIDKHLWQQRFEEINHFEKYLVKNGTVILKFFLNVSKEEQKKRFLERIDRPEKNWKFSTNDAKERAFWDDYMTVYEDMFNHTSTEAAPWHIISADHKWFTRLAVAGIIYAQLKELNLHYPTVSEEKHQELLQAKAMLESDS</sequence>
<proteinExistence type="predicted"/>
<dbReference type="PATRIC" id="fig|1173020.3.peg.6972"/>
<dbReference type="GO" id="GO:0008976">
    <property type="term" value="F:polyphosphate kinase activity"/>
    <property type="evidence" value="ECO:0007669"/>
    <property type="project" value="InterPro"/>
</dbReference>
<dbReference type="InterPro" id="IPR016898">
    <property type="entry name" value="Polyphosphate_phosphotransfera"/>
</dbReference>
<dbReference type="InterPro" id="IPR027417">
    <property type="entry name" value="P-loop_NTPase"/>
</dbReference>
<dbReference type="SUPFAM" id="SSF52540">
    <property type="entry name" value="P-loop containing nucleoside triphosphate hydrolases"/>
    <property type="match status" value="1"/>
</dbReference>
<dbReference type="HOGENOM" id="CLU_048699_1_0_3"/>